<reference evidence="2 3" key="1">
    <citation type="submission" date="2018-11" db="EMBL/GenBank/DDBJ databases">
        <title>Genome squencing of methanotrophic bacteria isolated from alkaline groundwater in Korea.</title>
        <authorList>
            <person name="Nguyen L.N."/>
        </authorList>
    </citation>
    <scope>NUCLEOTIDE SEQUENCE [LARGE SCALE GENOMIC DNA]</scope>
    <source>
        <strain evidence="2 3">GW6</strain>
    </source>
</reference>
<feature type="region of interest" description="Disordered" evidence="1">
    <location>
        <begin position="1"/>
        <end position="25"/>
    </location>
</feature>
<proteinExistence type="predicted"/>
<dbReference type="Proteomes" id="UP000273982">
    <property type="component" value="Chromosome"/>
</dbReference>
<dbReference type="KEGG" id="mros:EHO51_07510"/>
<evidence type="ECO:0008006" key="4">
    <source>
        <dbReference type="Google" id="ProtNLM"/>
    </source>
</evidence>
<dbReference type="EMBL" id="CP034086">
    <property type="protein sequence ID" value="AZG76587.1"/>
    <property type="molecule type" value="Genomic_DNA"/>
</dbReference>
<gene>
    <name evidence="2" type="ORF">EHO51_07510</name>
</gene>
<organism evidence="2 3">
    <name type="scientific">Methylocystis rosea</name>
    <dbReference type="NCBI Taxonomy" id="173366"/>
    <lineage>
        <taxon>Bacteria</taxon>
        <taxon>Pseudomonadati</taxon>
        <taxon>Pseudomonadota</taxon>
        <taxon>Alphaproteobacteria</taxon>
        <taxon>Hyphomicrobiales</taxon>
        <taxon>Methylocystaceae</taxon>
        <taxon>Methylocystis</taxon>
    </lineage>
</organism>
<protein>
    <recommendedName>
        <fullName evidence="4">DUF4157 domain-containing protein</fullName>
    </recommendedName>
</protein>
<name>A0A3G8M4E9_9HYPH</name>
<dbReference type="AlphaFoldDB" id="A0A3G8M4E9"/>
<evidence type="ECO:0000313" key="3">
    <source>
        <dbReference type="Proteomes" id="UP000273982"/>
    </source>
</evidence>
<evidence type="ECO:0000313" key="2">
    <source>
        <dbReference type="EMBL" id="AZG76587.1"/>
    </source>
</evidence>
<accession>A0A3G8M4E9</accession>
<feature type="compositionally biased region" description="Basic and acidic residues" evidence="1">
    <location>
        <begin position="9"/>
        <end position="20"/>
    </location>
</feature>
<sequence length="160" mass="19369">MARAGDSANKAERLTRKDETDINSPAEIDARIEESALMRSREISSEKRWPRRPLRVRYRHWVFRLPFVRNYRGMVVGRTILFKGDESEVSQTLFRHELIHQEQIDRHGIARFYLIYFRDYLSNLWRLRNHDAAYRNIPFEKEAFERQSEIGRDLDDDRRT</sequence>
<evidence type="ECO:0000256" key="1">
    <source>
        <dbReference type="SAM" id="MobiDB-lite"/>
    </source>
</evidence>